<gene>
    <name evidence="8" type="ORF">HHUSO_G13775</name>
</gene>
<evidence type="ECO:0000259" key="7">
    <source>
        <dbReference type="PROSITE" id="PS50058"/>
    </source>
</evidence>
<dbReference type="InterPro" id="IPR001770">
    <property type="entry name" value="G-protein_gamma"/>
</dbReference>
<dbReference type="InterPro" id="IPR036284">
    <property type="entry name" value="GGL_sf"/>
</dbReference>
<reference evidence="8 9" key="1">
    <citation type="submission" date="2021-05" db="EMBL/GenBank/DDBJ databases">
        <authorList>
            <person name="Zahm M."/>
            <person name="Klopp C."/>
            <person name="Cabau C."/>
            <person name="Kuhl H."/>
            <person name="Suciu R."/>
            <person name="Ciorpac M."/>
            <person name="Holostenco D."/>
            <person name="Gessner J."/>
            <person name="Wuertz S."/>
            <person name="Hohne C."/>
            <person name="Stock M."/>
            <person name="Gislard M."/>
            <person name="Lluch J."/>
            <person name="Milhes M."/>
            <person name="Lampietro C."/>
            <person name="Lopez Roques C."/>
            <person name="Donnadieu C."/>
            <person name="Du K."/>
            <person name="Schartl M."/>
            <person name="Guiguen Y."/>
        </authorList>
    </citation>
    <scope>NUCLEOTIDE SEQUENCE [LARGE SCALE GENOMIC DNA]</scope>
    <source>
        <strain evidence="8">Hh-F2</strain>
        <tissue evidence="8">Blood</tissue>
    </source>
</reference>
<feature type="transmembrane region" description="Helical" evidence="6">
    <location>
        <begin position="50"/>
        <end position="67"/>
    </location>
</feature>
<evidence type="ECO:0000256" key="1">
    <source>
        <dbReference type="ARBA" id="ARBA00007431"/>
    </source>
</evidence>
<evidence type="ECO:0000256" key="3">
    <source>
        <dbReference type="ARBA" id="ARBA00023136"/>
    </source>
</evidence>
<dbReference type="Gene3D" id="4.10.260.10">
    <property type="entry name" value="Transducin (heterotrimeric G protein), gamma chain"/>
    <property type="match status" value="1"/>
</dbReference>
<name>A0ABR0ZH12_HUSHU</name>
<dbReference type="Pfam" id="PF00631">
    <property type="entry name" value="G-gamma"/>
    <property type="match status" value="1"/>
</dbReference>
<evidence type="ECO:0000256" key="5">
    <source>
        <dbReference type="RuleBase" id="RU004973"/>
    </source>
</evidence>
<keyword evidence="9" id="KW-1185">Reference proteome</keyword>
<dbReference type="EMBL" id="JAHFZB010000011">
    <property type="protein sequence ID" value="KAK6484086.1"/>
    <property type="molecule type" value="Genomic_DNA"/>
</dbReference>
<protein>
    <recommendedName>
        <fullName evidence="5">Guanine nucleotide-binding protein subunit gamma</fullName>
    </recommendedName>
</protein>
<evidence type="ECO:0000256" key="2">
    <source>
        <dbReference type="ARBA" id="ARBA00022475"/>
    </source>
</evidence>
<comment type="function">
    <text evidence="5">Guanine nucleotide-binding proteins (G proteins) are involved as a modulator or transducer in various transmembrane signaling systems. The beta and gamma chains are required for the GTPase activity, for replacement of GDP by GTP, and for G protein-effector interaction.</text>
</comment>
<sequence>MSGSSTVNTMKKVVQQLRFEASINRVKVSKAAAELQQGVFQHKPIQTAESVRVFVGQILGFFFHWFIMPDLRKQILLPPPSVSEKTFYMNHYFKF</sequence>
<proteinExistence type="inferred from homology"/>
<evidence type="ECO:0000256" key="4">
    <source>
        <dbReference type="ARBA" id="ARBA00023224"/>
    </source>
</evidence>
<keyword evidence="6" id="KW-0812">Transmembrane</keyword>
<dbReference type="Proteomes" id="UP001369086">
    <property type="component" value="Unassembled WGS sequence"/>
</dbReference>
<evidence type="ECO:0000313" key="9">
    <source>
        <dbReference type="Proteomes" id="UP001369086"/>
    </source>
</evidence>
<dbReference type="SUPFAM" id="SSF48670">
    <property type="entry name" value="Transducin (heterotrimeric G protein), gamma chain"/>
    <property type="match status" value="1"/>
</dbReference>
<comment type="similarity">
    <text evidence="1 5">Belongs to the G protein gamma family.</text>
</comment>
<comment type="subunit">
    <text evidence="5">G proteins are composed of 3 units; alpha, beta and gamma.</text>
</comment>
<dbReference type="InterPro" id="IPR015898">
    <property type="entry name" value="G-protein_gamma-like_dom"/>
</dbReference>
<organism evidence="8 9">
    <name type="scientific">Huso huso</name>
    <name type="common">Beluga</name>
    <name type="synonym">Acipenser huso</name>
    <dbReference type="NCBI Taxonomy" id="61971"/>
    <lineage>
        <taxon>Eukaryota</taxon>
        <taxon>Metazoa</taxon>
        <taxon>Chordata</taxon>
        <taxon>Craniata</taxon>
        <taxon>Vertebrata</taxon>
        <taxon>Euteleostomi</taxon>
        <taxon>Actinopterygii</taxon>
        <taxon>Chondrostei</taxon>
        <taxon>Acipenseriformes</taxon>
        <taxon>Acipenseridae</taxon>
        <taxon>Huso</taxon>
    </lineage>
</organism>
<evidence type="ECO:0000256" key="6">
    <source>
        <dbReference type="SAM" id="Phobius"/>
    </source>
</evidence>
<keyword evidence="3 5" id="KW-0472">Membrane</keyword>
<dbReference type="PRINTS" id="PR00321">
    <property type="entry name" value="GPROTEING"/>
</dbReference>
<evidence type="ECO:0000313" key="8">
    <source>
        <dbReference type="EMBL" id="KAK6484086.1"/>
    </source>
</evidence>
<keyword evidence="6" id="KW-1133">Transmembrane helix</keyword>
<dbReference type="PROSITE" id="PS50058">
    <property type="entry name" value="G_PROTEIN_GAMMA"/>
    <property type="match status" value="1"/>
</dbReference>
<keyword evidence="4 5" id="KW-0807">Transducer</keyword>
<keyword evidence="2 5" id="KW-1003">Cell membrane</keyword>
<dbReference type="PANTHER" id="PTHR13809">
    <property type="entry name" value="GUANINE NUCLEOTIDE-BINDING PROTEIN GAMMA SUBUNIT"/>
    <property type="match status" value="1"/>
</dbReference>
<feature type="domain" description="G protein gamma" evidence="7">
    <location>
        <begin position="3"/>
        <end position="42"/>
    </location>
</feature>
<keyword evidence="5" id="KW-0449">Lipoprotein</keyword>
<comment type="subcellular location">
    <subcellularLocation>
        <location evidence="5">Cell membrane</location>
        <topology evidence="5">Lipid-anchor</topology>
        <orientation evidence="5">Cytoplasmic side</orientation>
    </subcellularLocation>
</comment>
<comment type="caution">
    <text evidence="8">The sequence shown here is derived from an EMBL/GenBank/DDBJ whole genome shotgun (WGS) entry which is preliminary data.</text>
</comment>
<accession>A0ABR0ZH12</accession>